<evidence type="ECO:0000313" key="2">
    <source>
        <dbReference type="Proteomes" id="UP000663881"/>
    </source>
</evidence>
<organism evidence="1 2">
    <name type="scientific">Adineta steineri</name>
    <dbReference type="NCBI Taxonomy" id="433720"/>
    <lineage>
        <taxon>Eukaryota</taxon>
        <taxon>Metazoa</taxon>
        <taxon>Spiralia</taxon>
        <taxon>Gnathifera</taxon>
        <taxon>Rotifera</taxon>
        <taxon>Eurotatoria</taxon>
        <taxon>Bdelloidea</taxon>
        <taxon>Adinetida</taxon>
        <taxon>Adinetidae</taxon>
        <taxon>Adineta</taxon>
    </lineage>
</organism>
<reference evidence="1" key="1">
    <citation type="submission" date="2021-02" db="EMBL/GenBank/DDBJ databases">
        <authorList>
            <person name="Nowell W R."/>
        </authorList>
    </citation>
    <scope>NUCLEOTIDE SEQUENCE</scope>
</reference>
<dbReference type="Proteomes" id="UP000663881">
    <property type="component" value="Unassembled WGS sequence"/>
</dbReference>
<name>A0A820TLS2_9BILA</name>
<sequence length="98" mass="11374">SLSFKNMTSKEQSWLDFINSLPVKPIKEETFDSETIELSPSSTENIDYTIIDQQFDIEDSKEFCLIETNTSKVGDKKIKNPRKKAVTKKCKLNFLFFI</sequence>
<evidence type="ECO:0000313" key="1">
    <source>
        <dbReference type="EMBL" id="CAF4467635.1"/>
    </source>
</evidence>
<protein>
    <submittedName>
        <fullName evidence="1">Uncharacterized protein</fullName>
    </submittedName>
</protein>
<gene>
    <name evidence="1" type="ORF">OKA104_LOCUS55053</name>
</gene>
<dbReference type="AlphaFoldDB" id="A0A820TLS2"/>
<accession>A0A820TLS2</accession>
<feature type="non-terminal residue" evidence="1">
    <location>
        <position position="1"/>
    </location>
</feature>
<proteinExistence type="predicted"/>
<dbReference type="EMBL" id="CAJOAY010038037">
    <property type="protein sequence ID" value="CAF4467635.1"/>
    <property type="molecule type" value="Genomic_DNA"/>
</dbReference>
<comment type="caution">
    <text evidence="1">The sequence shown here is derived from an EMBL/GenBank/DDBJ whole genome shotgun (WGS) entry which is preliminary data.</text>
</comment>